<reference evidence="2" key="1">
    <citation type="submission" date="2018-11" db="EMBL/GenBank/DDBJ databases">
        <authorList>
            <consortium name="Pathogen Informatics"/>
        </authorList>
    </citation>
    <scope>NUCLEOTIDE SEQUENCE</scope>
</reference>
<feature type="compositionally biased region" description="Basic and acidic residues" evidence="1">
    <location>
        <begin position="78"/>
        <end position="104"/>
    </location>
</feature>
<evidence type="ECO:0000313" key="2">
    <source>
        <dbReference type="EMBL" id="VEL11232.1"/>
    </source>
</evidence>
<evidence type="ECO:0000313" key="3">
    <source>
        <dbReference type="Proteomes" id="UP000784294"/>
    </source>
</evidence>
<feature type="compositionally biased region" description="Acidic residues" evidence="1">
    <location>
        <begin position="63"/>
        <end position="77"/>
    </location>
</feature>
<sequence length="232" mass="25984">MHPRADTSNLCAGEIHKSETRQSVLMEVIVSTEGPALGKADNLSQIREEDEEEERREKREGEQQEANEENEEMVEEVSDTKGEGRGEPCRSEHSDAKESSKEGAMESSVLQRTAMATSERVLKKQKKASSNEKDSSQNHALNVEQDGHLGRVRESVKTDPSESSASRARRQTDSEDEDTLPALSINCAQQKSVLQVIDKGSDQRNLWTNSHATRLRHEKSKEHHIKGELKIS</sequence>
<evidence type="ECO:0000256" key="1">
    <source>
        <dbReference type="SAM" id="MobiDB-lite"/>
    </source>
</evidence>
<protein>
    <submittedName>
        <fullName evidence="2">Uncharacterized protein</fullName>
    </submittedName>
</protein>
<keyword evidence="3" id="KW-1185">Reference proteome</keyword>
<organism evidence="2 3">
    <name type="scientific">Protopolystoma xenopodis</name>
    <dbReference type="NCBI Taxonomy" id="117903"/>
    <lineage>
        <taxon>Eukaryota</taxon>
        <taxon>Metazoa</taxon>
        <taxon>Spiralia</taxon>
        <taxon>Lophotrochozoa</taxon>
        <taxon>Platyhelminthes</taxon>
        <taxon>Monogenea</taxon>
        <taxon>Polyopisthocotylea</taxon>
        <taxon>Polystomatidea</taxon>
        <taxon>Polystomatidae</taxon>
        <taxon>Protopolystoma</taxon>
    </lineage>
</organism>
<accession>A0A448WGL8</accession>
<feature type="region of interest" description="Disordered" evidence="1">
    <location>
        <begin position="33"/>
        <end position="182"/>
    </location>
</feature>
<feature type="compositionally biased region" description="Basic and acidic residues" evidence="1">
    <location>
        <begin position="145"/>
        <end position="160"/>
    </location>
</feature>
<name>A0A448WGL8_9PLAT</name>
<comment type="caution">
    <text evidence="2">The sequence shown here is derived from an EMBL/GenBank/DDBJ whole genome shotgun (WGS) entry which is preliminary data.</text>
</comment>
<dbReference type="EMBL" id="CAAALY010011230">
    <property type="protein sequence ID" value="VEL11232.1"/>
    <property type="molecule type" value="Genomic_DNA"/>
</dbReference>
<dbReference type="Proteomes" id="UP000784294">
    <property type="component" value="Unassembled WGS sequence"/>
</dbReference>
<dbReference type="AlphaFoldDB" id="A0A448WGL8"/>
<gene>
    <name evidence="2" type="ORF">PXEA_LOCUS4672</name>
</gene>
<proteinExistence type="predicted"/>